<sequence>MRQTRRAFLTFVVAFASLTVVIGCQSPAARPHDPQTLRVVTYNIHHGEGMDGRFDYERLAKVINDLSPDLVALQEVDDRTERASGVDQAALLGKLCGMHHVFGQAMPYQGGRYGHAVLSRFPILKTAVHPLPYRPGREPRAALEVWIEPEGIGPLRFVGTHLCHLDNEVRVQQTTRLTQLFGAEGGPGIVLVGDFNARPGSDPMRLLFDGGWTDVVAPRSKIDYILVRSSDPWQVEDVIIVDEPVASDHDPILAVLRWQGADRNR</sequence>
<keyword evidence="3" id="KW-0540">Nuclease</keyword>
<dbReference type="InterPro" id="IPR051916">
    <property type="entry name" value="GPI-anchor_lipid_remodeler"/>
</dbReference>
<reference evidence="3" key="1">
    <citation type="submission" date="2023-05" db="EMBL/GenBank/DDBJ databases">
        <title>Anaerotaeda fermentans gen. nov., sp. nov., a novel anaerobic planctomycete of the new family within the order Sedimentisphaerales isolated from Taman Peninsula, Russia.</title>
        <authorList>
            <person name="Khomyakova M.A."/>
            <person name="Merkel A.Y."/>
            <person name="Slobodkin A.I."/>
        </authorList>
    </citation>
    <scope>NUCLEOTIDE SEQUENCE</scope>
    <source>
        <strain evidence="3">M17dextr</strain>
    </source>
</reference>
<accession>A0AAW6U1L4</accession>
<dbReference type="AlphaFoldDB" id="A0AAW6U1L4"/>
<feature type="chain" id="PRO_5043857431" evidence="1">
    <location>
        <begin position="23"/>
        <end position="265"/>
    </location>
</feature>
<dbReference type="GO" id="GO:0004519">
    <property type="term" value="F:endonuclease activity"/>
    <property type="evidence" value="ECO:0007669"/>
    <property type="project" value="UniProtKB-KW"/>
</dbReference>
<feature type="signal peptide" evidence="1">
    <location>
        <begin position="1"/>
        <end position="22"/>
    </location>
</feature>
<proteinExistence type="predicted"/>
<evidence type="ECO:0000313" key="4">
    <source>
        <dbReference type="Proteomes" id="UP001431776"/>
    </source>
</evidence>
<dbReference type="InterPro" id="IPR005135">
    <property type="entry name" value="Endo/exonuclease/phosphatase"/>
</dbReference>
<keyword evidence="3" id="KW-0255">Endonuclease</keyword>
<dbReference type="InterPro" id="IPR036691">
    <property type="entry name" value="Endo/exonu/phosph_ase_sf"/>
</dbReference>
<dbReference type="GO" id="GO:0006506">
    <property type="term" value="P:GPI anchor biosynthetic process"/>
    <property type="evidence" value="ECO:0007669"/>
    <property type="project" value="TreeGrafter"/>
</dbReference>
<dbReference type="EMBL" id="JASCXX010000015">
    <property type="protein sequence ID" value="MDI6449996.1"/>
    <property type="molecule type" value="Genomic_DNA"/>
</dbReference>
<evidence type="ECO:0000259" key="2">
    <source>
        <dbReference type="Pfam" id="PF03372"/>
    </source>
</evidence>
<dbReference type="PROSITE" id="PS51257">
    <property type="entry name" value="PROKAR_LIPOPROTEIN"/>
    <property type="match status" value="1"/>
</dbReference>
<dbReference type="PANTHER" id="PTHR14859:SF15">
    <property type="entry name" value="ENDONUCLEASE_EXONUCLEASE_PHOSPHATASE DOMAIN-CONTAINING PROTEIN"/>
    <property type="match status" value="1"/>
</dbReference>
<feature type="domain" description="Endonuclease/exonuclease/phosphatase" evidence="2">
    <location>
        <begin position="40"/>
        <end position="249"/>
    </location>
</feature>
<name>A0AAW6U1L4_9BACT</name>
<evidence type="ECO:0000313" key="3">
    <source>
        <dbReference type="EMBL" id="MDI6449996.1"/>
    </source>
</evidence>
<dbReference type="SUPFAM" id="SSF56219">
    <property type="entry name" value="DNase I-like"/>
    <property type="match status" value="1"/>
</dbReference>
<keyword evidence="4" id="KW-1185">Reference proteome</keyword>
<dbReference type="Pfam" id="PF03372">
    <property type="entry name" value="Exo_endo_phos"/>
    <property type="match status" value="1"/>
</dbReference>
<comment type="caution">
    <text evidence="3">The sequence shown here is derived from an EMBL/GenBank/DDBJ whole genome shotgun (WGS) entry which is preliminary data.</text>
</comment>
<dbReference type="Proteomes" id="UP001431776">
    <property type="component" value="Unassembled WGS sequence"/>
</dbReference>
<dbReference type="PANTHER" id="PTHR14859">
    <property type="entry name" value="CALCOFLUOR WHITE HYPERSENSITIVE PROTEIN PRECURSOR"/>
    <property type="match status" value="1"/>
</dbReference>
<protein>
    <submittedName>
        <fullName evidence="3">Endonuclease/exonuclease/phosphatase family protein</fullName>
    </submittedName>
</protein>
<dbReference type="RefSeq" id="WP_349245404.1">
    <property type="nucleotide sequence ID" value="NZ_JASCXX010000015.1"/>
</dbReference>
<dbReference type="GO" id="GO:0016020">
    <property type="term" value="C:membrane"/>
    <property type="evidence" value="ECO:0007669"/>
    <property type="project" value="GOC"/>
</dbReference>
<gene>
    <name evidence="3" type="ORF">QJ522_13135</name>
</gene>
<evidence type="ECO:0000256" key="1">
    <source>
        <dbReference type="SAM" id="SignalP"/>
    </source>
</evidence>
<dbReference type="Gene3D" id="3.60.10.10">
    <property type="entry name" value="Endonuclease/exonuclease/phosphatase"/>
    <property type="match status" value="1"/>
</dbReference>
<keyword evidence="3" id="KW-0378">Hydrolase</keyword>
<keyword evidence="1" id="KW-0732">Signal</keyword>
<organism evidence="3 4">
    <name type="scientific">Anaerobaca lacustris</name>
    <dbReference type="NCBI Taxonomy" id="3044600"/>
    <lineage>
        <taxon>Bacteria</taxon>
        <taxon>Pseudomonadati</taxon>
        <taxon>Planctomycetota</taxon>
        <taxon>Phycisphaerae</taxon>
        <taxon>Sedimentisphaerales</taxon>
        <taxon>Anaerobacaceae</taxon>
        <taxon>Anaerobaca</taxon>
    </lineage>
</organism>